<name>A0A5J5K682_9ACTN</name>
<dbReference type="Proteomes" id="UP000327011">
    <property type="component" value="Unassembled WGS sequence"/>
</dbReference>
<dbReference type="AlphaFoldDB" id="A0A5J5K682"/>
<comment type="caution">
    <text evidence="1">The sequence shown here is derived from an EMBL/GenBank/DDBJ whole genome shotgun (WGS) entry which is preliminary data.</text>
</comment>
<dbReference type="PANTHER" id="PTHR19959:SF119">
    <property type="entry name" value="FUNGAL LIPASE-LIKE DOMAIN-CONTAINING PROTEIN"/>
    <property type="match status" value="1"/>
</dbReference>
<gene>
    <name evidence="1" type="ORF">F5972_10940</name>
</gene>
<dbReference type="SUPFAM" id="SSF48452">
    <property type="entry name" value="TPR-like"/>
    <property type="match status" value="2"/>
</dbReference>
<sequence>MSAASNVQELIETAMSCPDADPALEARCQQAMEEGLGLAFYLPQFSYHKHFRTCRNHVEVRTFGGTTADCEAPTPDTYTLTRPHGTLAHLSLLFSGGIVSRPGDEHREEPFQIGLAGAEGEEPDFDQPMVEVQMLQQLGLHRCRRGELTEGLSYLRQAAALFEQTAPEPSALLGGLYEQLGHCHRDLGHLHDAIGSLEKAVANFANSADGPKDPRQSLVRVARDLARVQQEAGQLQNAVSTNRQVIELLRELVTEGRDEVRDDLADSLEEFAYLLTSLDEHDQAAEAAAESVIVRRKLAVEDRSRQPAVVDALILLARLLMAAGRNDDALAGVREAVEAAAQGGFAKGDMTRGWASLWAGRISYWTGHPTEAVSYLREAASAPLPMPTLAEAHQTLAHVEAARGDAEAAYQVALRTVELYRMLESEEPERYARLLTQALVNLSELSHNAGHPSEAVDLTAEAIQRCRHRAGTDPSARLLLPATLFNHTIGLRAMDRTAEGLAAIREAVILYREADAHLLAADMFLQAEDLRESLIHAERGGLLARTLAEHPHNYPARAANQLRRCLEASAEYWEAATPDAERRSLIDRCRTAFAGLCSNDS</sequence>
<protein>
    <submittedName>
        <fullName evidence="1">Tetratricopeptide repeat protein</fullName>
    </submittedName>
</protein>
<dbReference type="RefSeq" id="WP_150933326.1">
    <property type="nucleotide sequence ID" value="NZ_VYTZ01000003.1"/>
</dbReference>
<evidence type="ECO:0000313" key="1">
    <source>
        <dbReference type="EMBL" id="KAA9380111.1"/>
    </source>
</evidence>
<dbReference type="InterPro" id="IPR011990">
    <property type="entry name" value="TPR-like_helical_dom_sf"/>
</dbReference>
<dbReference type="SMART" id="SM00028">
    <property type="entry name" value="TPR"/>
    <property type="match status" value="7"/>
</dbReference>
<evidence type="ECO:0000313" key="2">
    <source>
        <dbReference type="Proteomes" id="UP000327011"/>
    </source>
</evidence>
<dbReference type="PANTHER" id="PTHR19959">
    <property type="entry name" value="KINESIN LIGHT CHAIN"/>
    <property type="match status" value="1"/>
</dbReference>
<proteinExistence type="predicted"/>
<accession>A0A5J5K682</accession>
<dbReference type="InterPro" id="IPR019734">
    <property type="entry name" value="TPR_rpt"/>
</dbReference>
<dbReference type="EMBL" id="VYTZ01000003">
    <property type="protein sequence ID" value="KAA9380111.1"/>
    <property type="molecule type" value="Genomic_DNA"/>
</dbReference>
<reference evidence="1 2" key="1">
    <citation type="submission" date="2019-09" db="EMBL/GenBank/DDBJ databases">
        <title>Screening of Novel Bioactive Compounds from Soil-Associated.</title>
        <authorList>
            <person name="Gong X."/>
        </authorList>
    </citation>
    <scope>NUCLEOTIDE SEQUENCE [LARGE SCALE GENOMIC DNA]</scope>
    <source>
        <strain evidence="1 2">Gxj-6</strain>
    </source>
</reference>
<organism evidence="1 2">
    <name type="scientific">Microbispora cellulosiformans</name>
    <dbReference type="NCBI Taxonomy" id="2614688"/>
    <lineage>
        <taxon>Bacteria</taxon>
        <taxon>Bacillati</taxon>
        <taxon>Actinomycetota</taxon>
        <taxon>Actinomycetes</taxon>
        <taxon>Streptosporangiales</taxon>
        <taxon>Streptosporangiaceae</taxon>
        <taxon>Microbispora</taxon>
    </lineage>
</organism>
<dbReference type="Gene3D" id="1.25.40.10">
    <property type="entry name" value="Tetratricopeptide repeat domain"/>
    <property type="match status" value="3"/>
</dbReference>
<keyword evidence="2" id="KW-1185">Reference proteome</keyword>